<sequence length="224" mass="25695">VGHVFKPYFSHSLKLLTSASRMSADNSNSNNSDSDAVSDPPLTSRDVLYIEACKEMSNYAKCYLSGNLLIFQQALNKLSGLPQKSVALQTKMVEVQSVLAQIESFDFNAELVHEDELYAIVSEIGKVEDDYVAMREKRQFKADVDLLQQILAEVGFEAKEERLAEARRLLVQNFAKAFDNFMATINDAERATEWELVEFHERFSAISDFEEQYKCFDQFWPIFW</sequence>
<evidence type="ECO:0000313" key="1">
    <source>
        <dbReference type="EMBL" id="JAD03219.1"/>
    </source>
</evidence>
<protein>
    <submittedName>
        <fullName evidence="1">Spectrin beta chain, brain 1</fullName>
    </submittedName>
</protein>
<dbReference type="AlphaFoldDB" id="A0A0A1WVY2"/>
<feature type="non-terminal residue" evidence="1">
    <location>
        <position position="1"/>
    </location>
</feature>
<dbReference type="EMBL" id="GBXI01011073">
    <property type="protein sequence ID" value="JAD03219.1"/>
    <property type="molecule type" value="Transcribed_RNA"/>
</dbReference>
<proteinExistence type="predicted"/>
<accession>A0A0A1WVY2</accession>
<reference evidence="1" key="1">
    <citation type="submission" date="2014-11" db="EMBL/GenBank/DDBJ databases">
        <authorList>
            <person name="Geib S."/>
        </authorList>
    </citation>
    <scope>NUCLEOTIDE SEQUENCE</scope>
</reference>
<name>A0A0A1WVY2_ZEUCU</name>
<organism evidence="1">
    <name type="scientific">Zeugodacus cucurbitae</name>
    <name type="common">Melon fruit fly</name>
    <name type="synonym">Bactrocera cucurbitae</name>
    <dbReference type="NCBI Taxonomy" id="28588"/>
    <lineage>
        <taxon>Eukaryota</taxon>
        <taxon>Metazoa</taxon>
        <taxon>Ecdysozoa</taxon>
        <taxon>Arthropoda</taxon>
        <taxon>Hexapoda</taxon>
        <taxon>Insecta</taxon>
        <taxon>Pterygota</taxon>
        <taxon>Neoptera</taxon>
        <taxon>Endopterygota</taxon>
        <taxon>Diptera</taxon>
        <taxon>Brachycera</taxon>
        <taxon>Muscomorpha</taxon>
        <taxon>Tephritoidea</taxon>
        <taxon>Tephritidae</taxon>
        <taxon>Zeugodacus</taxon>
        <taxon>Zeugodacus</taxon>
    </lineage>
</organism>
<reference evidence="1" key="2">
    <citation type="journal article" date="2015" name="Gigascience">
        <title>Reconstructing a comprehensive transcriptome assembly of a white-pupal translocated strain of the pest fruit fly Bactrocera cucurbitae.</title>
        <authorList>
            <person name="Sim S.B."/>
            <person name="Calla B."/>
            <person name="Hall B."/>
            <person name="DeRego T."/>
            <person name="Geib S.M."/>
        </authorList>
    </citation>
    <scope>NUCLEOTIDE SEQUENCE</scope>
</reference>
<gene>
    <name evidence="1" type="primary">Sptbn1</name>
    <name evidence="1" type="ORF">g.2574</name>
</gene>